<dbReference type="InterPro" id="IPR011010">
    <property type="entry name" value="DNA_brk_join_enz"/>
</dbReference>
<dbReference type="PANTHER" id="PTHR30349">
    <property type="entry name" value="PHAGE INTEGRASE-RELATED"/>
    <property type="match status" value="1"/>
</dbReference>
<protein>
    <submittedName>
        <fullName evidence="7">Tyrosine-type recombinase/integrase</fullName>
    </submittedName>
</protein>
<dbReference type="Pfam" id="PF00589">
    <property type="entry name" value="Phage_integrase"/>
    <property type="match status" value="1"/>
</dbReference>
<evidence type="ECO:0000256" key="1">
    <source>
        <dbReference type="ARBA" id="ARBA00008857"/>
    </source>
</evidence>
<dbReference type="InterPro" id="IPR044068">
    <property type="entry name" value="CB"/>
</dbReference>
<reference evidence="7 8" key="1">
    <citation type="submission" date="2023-08" db="EMBL/GenBank/DDBJ databases">
        <title>Genome sequence of Thermaerobacter compostii strain Ins1, a spore-forming filamentous bacterium isolated from a deep geothermal reservoir.</title>
        <authorList>
            <person name="Bregnard D."/>
            <person name="Gonzalez D."/>
            <person name="Junier P."/>
        </authorList>
    </citation>
    <scope>NUCLEOTIDE SEQUENCE [LARGE SCALE GENOMIC DNA]</scope>
    <source>
        <strain evidence="7 8">Ins1</strain>
    </source>
</reference>
<feature type="domain" description="Tyr recombinase" evidence="5">
    <location>
        <begin position="170"/>
        <end position="354"/>
    </location>
</feature>
<dbReference type="InterPro" id="IPR010998">
    <property type="entry name" value="Integrase_recombinase_N"/>
</dbReference>
<organism evidence="7 8">
    <name type="scientific">Thermaerobacter composti</name>
    <dbReference type="NCBI Taxonomy" id="554949"/>
    <lineage>
        <taxon>Bacteria</taxon>
        <taxon>Bacillati</taxon>
        <taxon>Bacillota</taxon>
        <taxon>Clostridia</taxon>
        <taxon>Eubacteriales</taxon>
        <taxon>Clostridiales Family XVII. Incertae Sedis</taxon>
        <taxon>Thermaerobacter</taxon>
    </lineage>
</organism>
<name>A0ABZ0QRH8_9FIRM</name>
<dbReference type="InterPro" id="IPR053876">
    <property type="entry name" value="Phage_int_M"/>
</dbReference>
<dbReference type="InterPro" id="IPR013762">
    <property type="entry name" value="Integrase-like_cat_sf"/>
</dbReference>
<dbReference type="InterPro" id="IPR050090">
    <property type="entry name" value="Tyrosine_recombinase_XerCD"/>
</dbReference>
<sequence>MAAIASRRRVPGEGTVYFHKGRNQWVAQQTVAGRRITAYGRSAAEARRKLQAKLEQNVGTVHSDMTLESYLRRWVAWRQERGELRHESITNYAQLLRLYVIPYLGGVKLQELGTAHVDALFTELIRRKLSPATIRRVRSVLGQALRQAVVWGVLRANPVEPTRTPPVRRKEPDVWTPEETRKFFDAIRGDWLYPLFYTAVTTGMRLEELIALQWQDIDLEAGTITVRRALSFNRQVKPPKTPASNRTIAIPPDTVAILREHKPPEAKPEDWVFTNRAGRPWSQANLWEAFRTRCTWAGIRPIPPKNLRHLHATLLLRAGADLATIAKRLGHTGLQVAARHYIRITEDADRKGAIPLDDLLADA</sequence>
<evidence type="ECO:0000256" key="2">
    <source>
        <dbReference type="ARBA" id="ARBA00023125"/>
    </source>
</evidence>
<evidence type="ECO:0000256" key="4">
    <source>
        <dbReference type="PROSITE-ProRule" id="PRU01248"/>
    </source>
</evidence>
<evidence type="ECO:0000256" key="3">
    <source>
        <dbReference type="ARBA" id="ARBA00023172"/>
    </source>
</evidence>
<keyword evidence="3" id="KW-0233">DNA recombination</keyword>
<comment type="similarity">
    <text evidence="1">Belongs to the 'phage' integrase family.</text>
</comment>
<dbReference type="SUPFAM" id="SSF56349">
    <property type="entry name" value="DNA breaking-rejoining enzymes"/>
    <property type="match status" value="1"/>
</dbReference>
<dbReference type="EMBL" id="CP132508">
    <property type="protein sequence ID" value="WPD18995.1"/>
    <property type="molecule type" value="Genomic_DNA"/>
</dbReference>
<evidence type="ECO:0000313" key="8">
    <source>
        <dbReference type="Proteomes" id="UP001304683"/>
    </source>
</evidence>
<dbReference type="Proteomes" id="UP001304683">
    <property type="component" value="Chromosome"/>
</dbReference>
<evidence type="ECO:0000259" key="6">
    <source>
        <dbReference type="PROSITE" id="PS51900"/>
    </source>
</evidence>
<proteinExistence type="inferred from homology"/>
<dbReference type="InterPro" id="IPR002104">
    <property type="entry name" value="Integrase_catalytic"/>
</dbReference>
<gene>
    <name evidence="7" type="ORF">Q5761_11695</name>
</gene>
<evidence type="ECO:0000259" key="5">
    <source>
        <dbReference type="PROSITE" id="PS51898"/>
    </source>
</evidence>
<dbReference type="PROSITE" id="PS51900">
    <property type="entry name" value="CB"/>
    <property type="match status" value="1"/>
</dbReference>
<dbReference type="Gene3D" id="1.10.150.130">
    <property type="match status" value="1"/>
</dbReference>
<evidence type="ECO:0000313" key="7">
    <source>
        <dbReference type="EMBL" id="WPD18995.1"/>
    </source>
</evidence>
<dbReference type="PANTHER" id="PTHR30349:SF64">
    <property type="entry name" value="PROPHAGE INTEGRASE INTD-RELATED"/>
    <property type="match status" value="1"/>
</dbReference>
<dbReference type="RefSeq" id="WP_318750681.1">
    <property type="nucleotide sequence ID" value="NZ_CP132508.1"/>
</dbReference>
<dbReference type="Pfam" id="PF22022">
    <property type="entry name" value="Phage_int_M"/>
    <property type="match status" value="1"/>
</dbReference>
<dbReference type="Gene3D" id="1.10.443.10">
    <property type="entry name" value="Intergrase catalytic core"/>
    <property type="match status" value="1"/>
</dbReference>
<feature type="domain" description="Core-binding (CB)" evidence="6">
    <location>
        <begin position="65"/>
        <end position="149"/>
    </location>
</feature>
<dbReference type="CDD" id="cd01189">
    <property type="entry name" value="INT_ICEBs1_C_like"/>
    <property type="match status" value="1"/>
</dbReference>
<dbReference type="PROSITE" id="PS51898">
    <property type="entry name" value="TYR_RECOMBINASE"/>
    <property type="match status" value="1"/>
</dbReference>
<accession>A0ABZ0QRH8</accession>
<keyword evidence="8" id="KW-1185">Reference proteome</keyword>
<keyword evidence="2 4" id="KW-0238">DNA-binding</keyword>